<comment type="function">
    <text evidence="4">Lytic transglycosylase with a strong preference for naked glycan strands that lack stem peptides.</text>
</comment>
<dbReference type="GO" id="GO:0005886">
    <property type="term" value="C:plasma membrane"/>
    <property type="evidence" value="ECO:0007669"/>
    <property type="project" value="UniProtKB-SubCell"/>
</dbReference>
<evidence type="ECO:0000256" key="2">
    <source>
        <dbReference type="ARBA" id="ARBA00023239"/>
    </source>
</evidence>
<dbReference type="GO" id="GO:0042834">
    <property type="term" value="F:peptidoglycan binding"/>
    <property type="evidence" value="ECO:0007669"/>
    <property type="project" value="InterPro"/>
</dbReference>
<dbReference type="OrthoDB" id="9779128at2"/>
<dbReference type="Proteomes" id="UP000002586">
    <property type="component" value="Chromosome"/>
</dbReference>
<evidence type="ECO:0000313" key="10">
    <source>
        <dbReference type="Proteomes" id="UP000002586"/>
    </source>
</evidence>
<dbReference type="PANTHER" id="PTHR34183">
    <property type="entry name" value="ENDOLYTIC PEPTIDOGLYCAN TRANSGLYCOSYLASE RLPA"/>
    <property type="match status" value="1"/>
</dbReference>
<keyword evidence="3 4" id="KW-0961">Cell wall biogenesis/degradation</keyword>
<sequence length="282" mass="30703" precursor="true">MLRTLLVGVFLLVLAGCSVTPPPPPPVSQPSLPVPHVKVGEPYSIEGITYRPVPTARGYDAVGVASWYGSQFHGKPTANGEIFDMHAMTAAHKTLPLPSIAQVTNLSNGRRVIVRINDRGPFVGDRLIDMSYEAARRLGFAVQGTTKVRIQALSGEPKLQHEPQDMQVPTEAAHPATREVKAPIVQRNEEPPISVAENRRRTQALPTRQVLVQVGAFSNQGNAHRVVKRIDHLGAARIEPVPNQQPPLYRVRLGPLNADGSLDELLKKLVALGFPSSRLIDP</sequence>
<dbReference type="InterPro" id="IPR012997">
    <property type="entry name" value="RplA"/>
</dbReference>
<name>A0L7N6_MAGMM</name>
<dbReference type="Gene3D" id="3.30.70.1070">
    <property type="entry name" value="Sporulation related repeat"/>
    <property type="match status" value="1"/>
</dbReference>
<dbReference type="eggNOG" id="COG0797">
    <property type="taxonomic scope" value="Bacteria"/>
</dbReference>
<evidence type="ECO:0000259" key="8">
    <source>
        <dbReference type="PROSITE" id="PS51724"/>
    </source>
</evidence>
<evidence type="ECO:0000256" key="1">
    <source>
        <dbReference type="ARBA" id="ARBA00022729"/>
    </source>
</evidence>
<keyword evidence="10" id="KW-1185">Reference proteome</keyword>
<protein>
    <recommendedName>
        <fullName evidence="4">Endolytic peptidoglycan transglycosylase RlpA</fullName>
        <ecNumber evidence="4">4.2.2.-</ecNumber>
    </recommendedName>
</protein>
<feature type="signal peptide" evidence="7">
    <location>
        <begin position="1"/>
        <end position="20"/>
    </location>
</feature>
<dbReference type="InterPro" id="IPR036908">
    <property type="entry name" value="RlpA-like_sf"/>
</dbReference>
<feature type="chain" id="PRO_5009990576" description="Endolytic peptidoglycan transglycosylase RlpA" evidence="7">
    <location>
        <begin position="21"/>
        <end position="282"/>
    </location>
</feature>
<dbReference type="SUPFAM" id="SSF50685">
    <property type="entry name" value="Barwin-like endoglucanases"/>
    <property type="match status" value="1"/>
</dbReference>
<comment type="similarity">
    <text evidence="4 5">Belongs to the RlpA family.</text>
</comment>
<feature type="domain" description="SPOR" evidence="8">
    <location>
        <begin position="204"/>
        <end position="282"/>
    </location>
</feature>
<dbReference type="InterPro" id="IPR036680">
    <property type="entry name" value="SPOR-like_sf"/>
</dbReference>
<evidence type="ECO:0000256" key="5">
    <source>
        <dbReference type="RuleBase" id="RU003495"/>
    </source>
</evidence>
<keyword evidence="4" id="KW-0564">Palmitate</keyword>
<dbReference type="PANTHER" id="PTHR34183:SF1">
    <property type="entry name" value="ENDOLYTIC PEPTIDOGLYCAN TRANSGLYCOSYLASE RLPA"/>
    <property type="match status" value="1"/>
</dbReference>
<dbReference type="InterPro" id="IPR007730">
    <property type="entry name" value="SPOR-like_dom"/>
</dbReference>
<dbReference type="CDD" id="cd22268">
    <property type="entry name" value="DPBB_RlpA-like"/>
    <property type="match status" value="1"/>
</dbReference>
<dbReference type="GO" id="GO:0071555">
    <property type="term" value="P:cell wall organization"/>
    <property type="evidence" value="ECO:0007669"/>
    <property type="project" value="UniProtKB-KW"/>
</dbReference>
<dbReference type="STRING" id="156889.Mmc1_1470"/>
<reference evidence="10" key="1">
    <citation type="journal article" date="2009" name="Appl. Environ. Microbiol.">
        <title>Complete genome sequence of the chemolithoautotrophic marine magnetotactic coccus strain MC-1.</title>
        <authorList>
            <person name="Schubbe S."/>
            <person name="Williams T.J."/>
            <person name="Xie G."/>
            <person name="Kiss H.E."/>
            <person name="Brettin T.S."/>
            <person name="Martinez D."/>
            <person name="Ross C.A."/>
            <person name="Schuler D."/>
            <person name="Cox B.L."/>
            <person name="Nealson K.H."/>
            <person name="Bazylinski D.A."/>
        </authorList>
    </citation>
    <scope>NUCLEOTIDE SEQUENCE [LARGE SCALE GENOMIC DNA]</scope>
    <source>
        <strain evidence="10">ATCC BAA-1437 / JCM 17883 / MC-1</strain>
    </source>
</reference>
<feature type="region of interest" description="Disordered" evidence="6">
    <location>
        <begin position="160"/>
        <end position="191"/>
    </location>
</feature>
<dbReference type="InterPro" id="IPR009009">
    <property type="entry name" value="RlpA-like_DPBB"/>
</dbReference>
<dbReference type="PROSITE" id="PS51724">
    <property type="entry name" value="SPOR"/>
    <property type="match status" value="1"/>
</dbReference>
<dbReference type="RefSeq" id="WP_011713132.1">
    <property type="nucleotide sequence ID" value="NC_008576.1"/>
</dbReference>
<evidence type="ECO:0000256" key="6">
    <source>
        <dbReference type="SAM" id="MobiDB-lite"/>
    </source>
</evidence>
<dbReference type="Pfam" id="PF05036">
    <property type="entry name" value="SPOR"/>
    <property type="match status" value="1"/>
</dbReference>
<keyword evidence="1 7" id="KW-0732">Signal</keyword>
<dbReference type="EC" id="4.2.2.-" evidence="4"/>
<keyword evidence="4" id="KW-0472">Membrane</keyword>
<reference evidence="9 10" key="2">
    <citation type="journal article" date="2012" name="Int. J. Syst. Evol. Microbiol.">
        <title>Magnetococcus marinus gen. nov., sp. nov., a marine, magnetotactic bacterium that represents a novel lineage (Magnetococcaceae fam. nov.; Magnetococcales ord. nov.) at the base of the Alphaproteobacteria.</title>
        <authorList>
            <person name="Bazylinski D.A."/>
            <person name="Williams T.J."/>
            <person name="Lefevre C.T."/>
            <person name="Berg R.J."/>
            <person name="Zhang C.L."/>
            <person name="Bowser S.S."/>
            <person name="Dean A.J."/>
            <person name="Beveridge T.J."/>
        </authorList>
    </citation>
    <scope>NUCLEOTIDE SEQUENCE [LARGE SCALE GENOMIC DNA]</scope>
    <source>
        <strain evidence="10">ATCC BAA-1437 / JCM 17883 / MC-1</strain>
    </source>
</reference>
<dbReference type="eggNOG" id="COG3087">
    <property type="taxonomic scope" value="Bacteria"/>
</dbReference>
<dbReference type="KEGG" id="mgm:Mmc1_1470"/>
<dbReference type="Gene3D" id="2.40.40.10">
    <property type="entry name" value="RlpA-like domain"/>
    <property type="match status" value="1"/>
</dbReference>
<keyword evidence="4 9" id="KW-0449">Lipoprotein</keyword>
<dbReference type="SUPFAM" id="SSF110997">
    <property type="entry name" value="Sporulation related repeat"/>
    <property type="match status" value="1"/>
</dbReference>
<dbReference type="HAMAP" id="MF_02071">
    <property type="entry name" value="RlpA"/>
    <property type="match status" value="1"/>
</dbReference>
<dbReference type="GO" id="GO:0000270">
    <property type="term" value="P:peptidoglycan metabolic process"/>
    <property type="evidence" value="ECO:0007669"/>
    <property type="project" value="UniProtKB-UniRule"/>
</dbReference>
<proteinExistence type="inferred from homology"/>
<accession>A0L7N6</accession>
<evidence type="ECO:0000256" key="4">
    <source>
        <dbReference type="HAMAP-Rule" id="MF_02071"/>
    </source>
</evidence>
<gene>
    <name evidence="4" type="primary">rlpA</name>
    <name evidence="9" type="ordered locus">Mmc1_1470</name>
</gene>
<dbReference type="GO" id="GO:0008932">
    <property type="term" value="F:lytic endotransglycosylase activity"/>
    <property type="evidence" value="ECO:0007669"/>
    <property type="project" value="UniProtKB-UniRule"/>
</dbReference>
<comment type="subcellular location">
    <subcellularLocation>
        <location evidence="4">Cell membrane</location>
        <topology evidence="4">Lipid-anchor</topology>
    </subcellularLocation>
</comment>
<dbReference type="EMBL" id="CP000471">
    <property type="protein sequence ID" value="ABK43979.1"/>
    <property type="molecule type" value="Genomic_DNA"/>
</dbReference>
<evidence type="ECO:0000256" key="3">
    <source>
        <dbReference type="ARBA" id="ARBA00023316"/>
    </source>
</evidence>
<keyword evidence="4" id="KW-1003">Cell membrane</keyword>
<dbReference type="InterPro" id="IPR034718">
    <property type="entry name" value="RlpA"/>
</dbReference>
<dbReference type="PROSITE" id="PS51257">
    <property type="entry name" value="PROKAR_LIPOPROTEIN"/>
    <property type="match status" value="1"/>
</dbReference>
<keyword evidence="2 4" id="KW-0456">Lyase</keyword>
<dbReference type="GO" id="GO:0009279">
    <property type="term" value="C:cell outer membrane"/>
    <property type="evidence" value="ECO:0007669"/>
    <property type="project" value="TreeGrafter"/>
</dbReference>
<evidence type="ECO:0000256" key="7">
    <source>
        <dbReference type="SAM" id="SignalP"/>
    </source>
</evidence>
<dbReference type="AlphaFoldDB" id="A0L7N6"/>
<dbReference type="HOGENOM" id="CLU_042923_3_4_5"/>
<dbReference type="Pfam" id="PF03330">
    <property type="entry name" value="DPBB_1"/>
    <property type="match status" value="1"/>
</dbReference>
<dbReference type="NCBIfam" id="TIGR00413">
    <property type="entry name" value="rlpA"/>
    <property type="match status" value="1"/>
</dbReference>
<organism evidence="9 10">
    <name type="scientific">Magnetococcus marinus (strain ATCC BAA-1437 / JCM 17883 / MC-1)</name>
    <dbReference type="NCBI Taxonomy" id="156889"/>
    <lineage>
        <taxon>Bacteria</taxon>
        <taxon>Pseudomonadati</taxon>
        <taxon>Pseudomonadota</taxon>
        <taxon>Magnetococcia</taxon>
        <taxon>Magnetococcales</taxon>
        <taxon>Magnetococcaceae</taxon>
        <taxon>Magnetococcus</taxon>
    </lineage>
</organism>
<evidence type="ECO:0000313" key="9">
    <source>
        <dbReference type="EMBL" id="ABK43979.1"/>
    </source>
</evidence>